<organism evidence="1 2">
    <name type="scientific">Trifolium medium</name>
    <dbReference type="NCBI Taxonomy" id="97028"/>
    <lineage>
        <taxon>Eukaryota</taxon>
        <taxon>Viridiplantae</taxon>
        <taxon>Streptophyta</taxon>
        <taxon>Embryophyta</taxon>
        <taxon>Tracheophyta</taxon>
        <taxon>Spermatophyta</taxon>
        <taxon>Magnoliopsida</taxon>
        <taxon>eudicotyledons</taxon>
        <taxon>Gunneridae</taxon>
        <taxon>Pentapetalae</taxon>
        <taxon>rosids</taxon>
        <taxon>fabids</taxon>
        <taxon>Fabales</taxon>
        <taxon>Fabaceae</taxon>
        <taxon>Papilionoideae</taxon>
        <taxon>50 kb inversion clade</taxon>
        <taxon>NPAAA clade</taxon>
        <taxon>Hologalegina</taxon>
        <taxon>IRL clade</taxon>
        <taxon>Trifolieae</taxon>
        <taxon>Trifolium</taxon>
    </lineage>
</organism>
<accession>A0A392SVH2</accession>
<proteinExistence type="predicted"/>
<dbReference type="EMBL" id="LXQA010438454">
    <property type="protein sequence ID" value="MCI51856.1"/>
    <property type="molecule type" value="Genomic_DNA"/>
</dbReference>
<evidence type="ECO:0000313" key="2">
    <source>
        <dbReference type="Proteomes" id="UP000265520"/>
    </source>
</evidence>
<dbReference type="AlphaFoldDB" id="A0A392SVH2"/>
<evidence type="ECO:0000313" key="1">
    <source>
        <dbReference type="EMBL" id="MCI51856.1"/>
    </source>
</evidence>
<sequence>GITLLIEFDGERMLRPDLVEAFAVLGRSMATVESPIGISSVD</sequence>
<comment type="caution">
    <text evidence="1">The sequence shown here is derived from an EMBL/GenBank/DDBJ whole genome shotgun (WGS) entry which is preliminary data.</text>
</comment>
<name>A0A392SVH2_9FABA</name>
<reference evidence="1 2" key="1">
    <citation type="journal article" date="2018" name="Front. Plant Sci.">
        <title>Red Clover (Trifolium pratense) and Zigzag Clover (T. medium) - A Picture of Genomic Similarities and Differences.</title>
        <authorList>
            <person name="Dluhosova J."/>
            <person name="Istvanek J."/>
            <person name="Nedelnik J."/>
            <person name="Repkova J."/>
        </authorList>
    </citation>
    <scope>NUCLEOTIDE SEQUENCE [LARGE SCALE GENOMIC DNA]</scope>
    <source>
        <strain evidence="2">cv. 10/8</strain>
        <tissue evidence="1">Leaf</tissue>
    </source>
</reference>
<dbReference type="Proteomes" id="UP000265520">
    <property type="component" value="Unassembled WGS sequence"/>
</dbReference>
<feature type="non-terminal residue" evidence="1">
    <location>
        <position position="1"/>
    </location>
</feature>
<protein>
    <submittedName>
        <fullName evidence="1">Uncharacterized protein</fullName>
    </submittedName>
</protein>
<keyword evidence="2" id="KW-1185">Reference proteome</keyword>